<evidence type="ECO:0000256" key="2">
    <source>
        <dbReference type="ARBA" id="ARBA00023163"/>
    </source>
</evidence>
<dbReference type="InterPro" id="IPR011608">
    <property type="entry name" value="PRD"/>
</dbReference>
<feature type="domain" description="PTS EIIA type-2" evidence="3">
    <location>
        <begin position="489"/>
        <end position="640"/>
    </location>
</feature>
<dbReference type="Pfam" id="PF08279">
    <property type="entry name" value="HTH_11"/>
    <property type="match status" value="2"/>
</dbReference>
<keyword evidence="1" id="KW-0805">Transcription regulation</keyword>
<evidence type="ECO:0000313" key="5">
    <source>
        <dbReference type="EMBL" id="PCH12464.1"/>
    </source>
</evidence>
<evidence type="ECO:0000313" key="6">
    <source>
        <dbReference type="Proteomes" id="UP000217465"/>
    </source>
</evidence>
<dbReference type="PROSITE" id="PS51372">
    <property type="entry name" value="PRD_2"/>
    <property type="match status" value="1"/>
</dbReference>
<dbReference type="PANTHER" id="PTHR30185:SF18">
    <property type="entry name" value="TRANSCRIPTIONAL REGULATOR MTLR"/>
    <property type="match status" value="1"/>
</dbReference>
<protein>
    <submittedName>
        <fullName evidence="5">Transcriptional regulator MtlR</fullName>
    </submittedName>
</protein>
<evidence type="ECO:0000259" key="3">
    <source>
        <dbReference type="PROSITE" id="PS51094"/>
    </source>
</evidence>
<dbReference type="Gene3D" id="3.40.930.10">
    <property type="entry name" value="Mannitol-specific EII, Chain A"/>
    <property type="match status" value="1"/>
</dbReference>
<organism evidence="5 6">
    <name type="scientific">Streptococcus parauberis</name>
    <dbReference type="NCBI Taxonomy" id="1348"/>
    <lineage>
        <taxon>Bacteria</taxon>
        <taxon>Bacillati</taxon>
        <taxon>Bacillota</taxon>
        <taxon>Bacilli</taxon>
        <taxon>Lactobacillales</taxon>
        <taxon>Streptococcaceae</taxon>
        <taxon>Streptococcus</taxon>
    </lineage>
</organism>
<dbReference type="SUPFAM" id="SSF55804">
    <property type="entry name" value="Phoshotransferase/anion transport protein"/>
    <property type="match status" value="1"/>
</dbReference>
<dbReference type="AlphaFoldDB" id="A0A854WQU8"/>
<dbReference type="InterPro" id="IPR036390">
    <property type="entry name" value="WH_DNA-bd_sf"/>
</dbReference>
<dbReference type="InterPro" id="IPR036388">
    <property type="entry name" value="WH-like_DNA-bd_sf"/>
</dbReference>
<name>A0A854WQU8_9STRE</name>
<accession>A0A854WQU8</accession>
<reference evidence="5 6" key="1">
    <citation type="submission" date="2016-06" db="EMBL/GenBank/DDBJ databases">
        <authorList>
            <person name="Haines A.N."/>
            <person name="Council K.R."/>
        </authorList>
    </citation>
    <scope>NUCLEOTIDE SEQUENCE [LARGE SCALE GENOMIC DNA]</scope>
    <source>
        <strain evidence="5 6">SP158-29</strain>
    </source>
</reference>
<keyword evidence="2" id="KW-0804">Transcription</keyword>
<dbReference type="InterPro" id="IPR013196">
    <property type="entry name" value="HTH_11"/>
</dbReference>
<evidence type="ECO:0000259" key="4">
    <source>
        <dbReference type="PROSITE" id="PS51372"/>
    </source>
</evidence>
<dbReference type="Pfam" id="PF00359">
    <property type="entry name" value="PTS_EIIA_2"/>
    <property type="match status" value="1"/>
</dbReference>
<dbReference type="GO" id="GO:0006355">
    <property type="term" value="P:regulation of DNA-templated transcription"/>
    <property type="evidence" value="ECO:0007669"/>
    <property type="project" value="InterPro"/>
</dbReference>
<dbReference type="Gene3D" id="1.10.10.10">
    <property type="entry name" value="Winged helix-like DNA-binding domain superfamily/Winged helix DNA-binding domain"/>
    <property type="match status" value="1"/>
</dbReference>
<evidence type="ECO:0000256" key="1">
    <source>
        <dbReference type="ARBA" id="ARBA00023015"/>
    </source>
</evidence>
<dbReference type="InterPro" id="IPR050661">
    <property type="entry name" value="BglG_antiterminators"/>
</dbReference>
<sequence length="650" mass="75986">MLLTKREEQLLKAFLNYGKLSIDNISDILKVSRRTVYRVLNDLTNSLNTLNIGIVKEDQKYYLTGQLDRLSEFSSQENFTKTERLNLITYFLLIQTKEVTNEYLQEQLGVSNVTIIQDISDIEKRLADFGLTVSRQKGYTIVDEFHKKRQLLAILLANNLHLSDYWHLETQYFDFISKKRLSLTKDIFQSYQSDLPEMDAKLVQFFIILLALSNWSLIDVDKQPVSKVALDFSKRVFAKLSIEMNELYAIQEILYFAKMLDNLIIKRQETPLFQENFDSEFYYNVSNLIDKVSLYTKINFTKDQTLFKFLFNHIRLNLAVPILYTDRNIADLAQEALIHNEYLHRVITLLVMEIFPAYLRTDSELELLTLHFASSLRRSPQIYPVRILLLTDERPLATELLVSRLKNIAPFIEMIHTKGTNGLEERDFDAYDAILSTKLLNDNRIRLVSTFPNPAEILEIEQFLQEVQLNRDVKLRDSDAISNQKNFEDYLSASQLILKEFSLHRIDNSQQFDQTINELINELDFVADKAYLANKLISRFHDSPMAIPDTNLALLHTQSSKTDKSIFRIVELEHPVMAKSMNGQDELVTRVLIMLTRIDEGDEIRDLMTAISQSIIENHLYTEIYKKANYDIIYQLLNQIFTERIKKLEN</sequence>
<dbReference type="SUPFAM" id="SSF46785">
    <property type="entry name" value="Winged helix' DNA-binding domain"/>
    <property type="match status" value="1"/>
</dbReference>
<comment type="caution">
    <text evidence="5">The sequence shown here is derived from an EMBL/GenBank/DDBJ whole genome shotgun (WGS) entry which is preliminary data.</text>
</comment>
<dbReference type="RefSeq" id="WP_096633579.1">
    <property type="nucleotide sequence ID" value="NZ_NSGR01000008.1"/>
</dbReference>
<dbReference type="InterPro" id="IPR002178">
    <property type="entry name" value="PTS_EIIA_type-2_dom"/>
</dbReference>
<dbReference type="InterPro" id="IPR016152">
    <property type="entry name" value="PTrfase/Anion_transptr"/>
</dbReference>
<feature type="domain" description="PRD" evidence="4">
    <location>
        <begin position="276"/>
        <end position="382"/>
    </location>
</feature>
<proteinExistence type="predicted"/>
<dbReference type="Proteomes" id="UP000217465">
    <property type="component" value="Unassembled WGS sequence"/>
</dbReference>
<dbReference type="EMBL" id="NSGR01000008">
    <property type="protein sequence ID" value="PCH12464.1"/>
    <property type="molecule type" value="Genomic_DNA"/>
</dbReference>
<dbReference type="PROSITE" id="PS51094">
    <property type="entry name" value="PTS_EIIA_TYPE_2"/>
    <property type="match status" value="1"/>
</dbReference>
<gene>
    <name evidence="5" type="primary">mtlR</name>
    <name evidence="5" type="ORF">A9Y57_01179</name>
</gene>
<dbReference type="PANTHER" id="PTHR30185">
    <property type="entry name" value="CRYPTIC BETA-GLUCOSIDE BGL OPERON ANTITERMINATOR"/>
    <property type="match status" value="1"/>
</dbReference>